<dbReference type="OrthoDB" id="360653at2759"/>
<dbReference type="SUPFAM" id="SSF48371">
    <property type="entry name" value="ARM repeat"/>
    <property type="match status" value="2"/>
</dbReference>
<dbReference type="InterPro" id="IPR052575">
    <property type="entry name" value="SSU_processome_comp_20"/>
</dbReference>
<feature type="compositionally biased region" description="Basic residues" evidence="1">
    <location>
        <begin position="2466"/>
        <end position="2479"/>
    </location>
</feature>
<reference evidence="6" key="2">
    <citation type="submission" date="2012-08" db="EMBL/GenBank/DDBJ databases">
        <title>Genome sequence of Kazachstania naganishii.</title>
        <authorList>
            <person name="Gordon J.L."/>
            <person name="Armisen D."/>
            <person name="Proux-Wera E."/>
            <person name="OhEigeartaigh S.S."/>
            <person name="Byrne K.P."/>
            <person name="Wolfe K.H."/>
        </authorList>
    </citation>
    <scope>NUCLEOTIDE SEQUENCE [LARGE SCALE GENOMIC DNA]</scope>
    <source>
        <strain evidence="6">ATCC MYA-139 / BCRC 22969 / CBS 8797 / CCRC 22969 / KCTC 17520 / NBRC 10181 / NCYC 3082</strain>
    </source>
</reference>
<dbReference type="GO" id="GO:0005654">
    <property type="term" value="C:nucleoplasm"/>
    <property type="evidence" value="ECO:0007669"/>
    <property type="project" value="EnsemblFungi"/>
</dbReference>
<evidence type="ECO:0000313" key="5">
    <source>
        <dbReference type="EMBL" id="CCK72508.1"/>
    </source>
</evidence>
<dbReference type="InterPro" id="IPR016024">
    <property type="entry name" value="ARM-type_fold"/>
</dbReference>
<gene>
    <name evidence="5" type="primary">KNAG0K01470</name>
    <name evidence="5" type="ordered locus">KNAG_0K01470</name>
</gene>
<dbReference type="GO" id="GO:0030688">
    <property type="term" value="C:preribosome, small subunit precursor"/>
    <property type="evidence" value="ECO:0007669"/>
    <property type="project" value="EnsemblFungi"/>
</dbReference>
<dbReference type="Pfam" id="PF07539">
    <property type="entry name" value="UTP20_N"/>
    <property type="match status" value="1"/>
</dbReference>
<accession>J7RRN8</accession>
<feature type="domain" description="U3 small nucleolar RNA-associated protein 20 N-terminal" evidence="2">
    <location>
        <begin position="825"/>
        <end position="1411"/>
    </location>
</feature>
<organism evidence="5 6">
    <name type="scientific">Huiozyma naganishii (strain ATCC MYA-139 / BCRC 22969 / CBS 8797 / KCTC 17520 / NBRC 10181 / NCYC 3082 / Yp74L-3)</name>
    <name type="common">Yeast</name>
    <name type="synonym">Kazachstania naganishii</name>
    <dbReference type="NCBI Taxonomy" id="1071383"/>
    <lineage>
        <taxon>Eukaryota</taxon>
        <taxon>Fungi</taxon>
        <taxon>Dikarya</taxon>
        <taxon>Ascomycota</taxon>
        <taxon>Saccharomycotina</taxon>
        <taxon>Saccharomycetes</taxon>
        <taxon>Saccharomycetales</taxon>
        <taxon>Saccharomycetaceae</taxon>
        <taxon>Huiozyma</taxon>
    </lineage>
</organism>
<protein>
    <submittedName>
        <fullName evidence="5">Uncharacterized protein</fullName>
    </submittedName>
</protein>
<dbReference type="GO" id="GO:0000472">
    <property type="term" value="P:endonucleolytic cleavage to generate mature 5'-end of SSU-rRNA from (SSU-rRNA, 5.8S rRNA, LSU-rRNA)"/>
    <property type="evidence" value="ECO:0007669"/>
    <property type="project" value="EnsemblFungi"/>
</dbReference>
<dbReference type="InterPro" id="IPR057525">
    <property type="entry name" value="UTP20_C"/>
</dbReference>
<keyword evidence="6" id="KW-1185">Reference proteome</keyword>
<evidence type="ECO:0000256" key="1">
    <source>
        <dbReference type="SAM" id="MobiDB-lite"/>
    </source>
</evidence>
<evidence type="ECO:0000259" key="2">
    <source>
        <dbReference type="Pfam" id="PF07539"/>
    </source>
</evidence>
<feature type="domain" description="U3 small nucleolar RNA-associated protein 20 C-terminal" evidence="4">
    <location>
        <begin position="2247"/>
        <end position="2480"/>
    </location>
</feature>
<dbReference type="PANTHER" id="PTHR17695">
    <property type="entry name" value="SMALL SUBUNIT PROCESSOME COMPONENT 20 HOMOLOG"/>
    <property type="match status" value="1"/>
</dbReference>
<dbReference type="PANTHER" id="PTHR17695:SF11">
    <property type="entry name" value="SMALL SUBUNIT PROCESSOME COMPONENT 20 HOMOLOG"/>
    <property type="match status" value="1"/>
</dbReference>
<dbReference type="eggNOG" id="KOG1823">
    <property type="taxonomic scope" value="Eukaryota"/>
</dbReference>
<dbReference type="EMBL" id="HE978324">
    <property type="protein sequence ID" value="CCK72508.1"/>
    <property type="molecule type" value="Genomic_DNA"/>
</dbReference>
<dbReference type="STRING" id="1071383.J7RRN8"/>
<dbReference type="InterPro" id="IPR046523">
    <property type="entry name" value="UTP20_dom"/>
</dbReference>
<dbReference type="InterPro" id="IPR011430">
    <property type="entry name" value="UTP20_N"/>
</dbReference>
<dbReference type="HOGENOM" id="CLU_000327_0_0_1"/>
<dbReference type="GeneID" id="34528275"/>
<dbReference type="RefSeq" id="XP_022466753.1">
    <property type="nucleotide sequence ID" value="XM_022610459.1"/>
</dbReference>
<name>J7RRN8_HUIN7</name>
<evidence type="ECO:0000259" key="3">
    <source>
        <dbReference type="Pfam" id="PF20416"/>
    </source>
</evidence>
<sequence>MAKQKITTKTTKKYRYSSFKARIDDIKIEPVRNLEKRVHDYVETSHFLASFQHWQDTNLSANFTEFAGELATIVQTLPQILYHEEKIFNTLIEFVGKHDERSLQPLLDLMAQFCHDLGPDFLKFYKSAVLSLVSLLEAAIDFESTNVFEWSFNCLAYIFKYLSRLLVEDLTPTFDMLFPLLSHTKEYISRFAAEALSFLVRKSKPKGLRKLVNQALMKLPEAADSNLYSGLLSLFSESLTTTPGALHSKSKMMFGILVEESFAVPNREKSIPLVCDVWMQITRHASAENIAPLYEGTLSLFEQELNQDLQDDMCRILSTMIFAESGKKVPDWSALVHTIELILERSGNERLLPDTLVFLFSVLLRNCDVRNLTQCHKKLFDFFLEKKSANFLQFFSLALDFAPESVVSFNGPRYFQKFLDEHSSVHAEGIALFSLKINSQHTRKTKLKICFPDAFIQSILKSFLKSTLEDLYYVFWNTELLTQSETDNFSSVNTVLKALLAFTPRDGEYDFFNDTIGLLLQAITLSKPDQFNSVLHDILKNFARFRSSIYFIRGLNRIFKRLNTLNNAGLIEVIQRYDGISLELTKNLLLPDSAIRYESLELLETLLNVQTIEVPRIVIESKNVEQIPLTLQNGRTITSRIRLMGEEFAKTEPTELNTALFFRHIFGLLTARFSPVWEGIFEILPNVYRKNTDLVWECILHLLNAADNNGLLRYPEDQFADETTTVLWESKTDRLEAVLKTFGTSWDKFSSVTTSILNIAKERRGTQSYPQHLRTQILKVMLALSEVTEKHSRDIVSFILNAPNAEKVVETEAEASDSTIQNASSWQEVERNLLLKIFGKFTTMKNIYKSEEVYERLLELLGSRHIEVQKLALNALFGYRIPALMKYKDNLRNLLDDTIFKDEITNLLLNNTTSVVNESDESELYPFLLRILFGRAQTPATSGIKKSRKVAVLGILPSLKEHHIISFLKLGSDRLNYSYFYQNGNKIDGKELSLGTLRRMTGFVTILNSALDVLGSKYPRAIITILRPLIYCIAVSYASSGANINDNFMVKTASSLRQLSLKCLNVIFENVGNLLPWENYLDDLYDNVIKPRIASFPDENLQQPSSLLRIKIYWTSNKNLYPFLYHDNFAVVNALMETLSNEHAKESVTTLIIQGSNQLIKNPSKDKEYVELVAMIASACLQTLPKLYQKATAPETVSAAVEMLLNMTEFGYVQDNETRKYLLESLSFIMEAKFKSVSHSDISKILKILCILISDYDCSWNEVESLYKFASKLYQIFTEKELRLGLNALFLSLASRFEDIANAARIVDALNSYSSKRIQEYDFPRMLSAFKQFNEVEYKTFTDIQWLPILYNCLYLINDENELAIRTNASHTLSKFVDFINEKESKEAAVNSCSLLKSIVLPSVRNGLRAKTEEIQAEYISVLGYIVSNSKYFTELDDMKVLLVDGDEEASFFSNISHIQLHRRQRTIKRLTEHTRELSDNSVAHYLIPMIEHYVFSEEDKYRNIGNEALATIGVLSQAVTWNQYRSLLRRYISMMKNKKDALKKSVLLVNRLSVSLRDTLIEARKGSVDALKLKKFPSNIAEAEDFITNEVYPTLCKILGTRDDETIVMRTPLTEASVNFILGLTEDKTASMLPGILTAVCQVLRSKSEELRDAVGGTLARVSVILGPRYLIFILKELKSALQRGSQVHVLGFTVHHVLRDLSDSLKHGDLDDCAYLLSSVIMENTFGAAGLEKESDNYHTKMKEVKVNKSYDIAEMITKNISLPIFNDLLRPVKALLLERINLKNQNKLAEILRRYSIGLTFNESASSKQMLSLCYEIFQQAETEANKHFNRRDIPQSSEQEDFFLVNLKVKNTAVLIESTVFTSTLQKFALDLLKTVISKHRQLLDITLLEGFIPLLREALTSENEGVLTSALRVLVIIVKLHFSEDSEPIFKNCARKVLNLIKDSPSTSSELCQMGLKFLSSFIRHKDVKLKETALSYIVGRILPDLYEPSKQGLAFNFLRALVSKHIALPELYDVIDTVREIMITNHSKEIRDVSRSVFYQFLMEYDQSKGRLEKQFKFMVDNLQYPAQEGRQSVLELLNLFIVKANPALLSKLSSSFFLALSNVSYNDDSPKCREMATILLGNLLKKLDDTNLNAVNKYVSAWLRQEGEVSFVSLGLRIYKIYIDALSVGKSEDLDRLAINRIKSVLSDINVGSEIQWDMIYTALNVFLVYSEKSSVVFTSSYKLVWDQIIGCLLYPHMWVRELAVRLVNFLIDNLDSFEVKFTDYEIQTICTRILRQLSAPSISDKLSTVAIKTVVQISSRWSKADTKYIFKNQSQDEEVGTELKYSSAIQFMVTRIGATIRSEDKAADAFASKKANIQLFALLCQVLNNEQLLSAAEHIVLALYTYLEADKRNLTEEQEELGLLAQECVQILESRVSVSDFTRIYTAVRQTVIKRRQERRAKRSILAVNAPGVAAERKLKKHARSREKRRHEKDENGYYQRKNQKRRA</sequence>
<feature type="domain" description="U3 small nucleolar RNA-associated protein 20" evidence="3">
    <location>
        <begin position="1604"/>
        <end position="1820"/>
    </location>
</feature>
<dbReference type="KEGG" id="kng:KNAG_0K01470"/>
<feature type="region of interest" description="Disordered" evidence="1">
    <location>
        <begin position="2464"/>
        <end position="2496"/>
    </location>
</feature>
<dbReference type="GO" id="GO:0000480">
    <property type="term" value="P:endonucleolytic cleavage in 5'-ETS of tricistronic rRNA transcript (SSU-rRNA, 5.8S rRNA, LSU-rRNA)"/>
    <property type="evidence" value="ECO:0007669"/>
    <property type="project" value="EnsemblFungi"/>
</dbReference>
<dbReference type="InterPro" id="IPR011989">
    <property type="entry name" value="ARM-like"/>
</dbReference>
<dbReference type="GO" id="GO:0032040">
    <property type="term" value="C:small-subunit processome"/>
    <property type="evidence" value="ECO:0007669"/>
    <property type="project" value="EnsemblFungi"/>
</dbReference>
<dbReference type="Gene3D" id="1.25.10.10">
    <property type="entry name" value="Leucine-rich Repeat Variant"/>
    <property type="match status" value="2"/>
</dbReference>
<reference evidence="5 6" key="1">
    <citation type="journal article" date="2011" name="Proc. Natl. Acad. Sci. U.S.A.">
        <title>Evolutionary erosion of yeast sex chromosomes by mating-type switching accidents.</title>
        <authorList>
            <person name="Gordon J.L."/>
            <person name="Armisen D."/>
            <person name="Proux-Wera E."/>
            <person name="Oheigeartaigh S.S."/>
            <person name="Byrne K.P."/>
            <person name="Wolfe K.H."/>
        </authorList>
    </citation>
    <scope>NUCLEOTIDE SEQUENCE [LARGE SCALE GENOMIC DNA]</scope>
    <source>
        <strain evidence="6">ATCC MYA-139 / BCRC 22969 / CBS 8797 / CCRC 22969 / KCTC 17520 / NBRC 10181 / NCYC 3082</strain>
    </source>
</reference>
<dbReference type="GO" id="GO:0030686">
    <property type="term" value="C:90S preribosome"/>
    <property type="evidence" value="ECO:0007669"/>
    <property type="project" value="EnsemblFungi"/>
</dbReference>
<dbReference type="GO" id="GO:0000447">
    <property type="term" value="P:endonucleolytic cleavage in ITS1 to separate SSU-rRNA from 5.8S rRNA and LSU-rRNA from tricistronic rRNA transcript (SSU-rRNA, 5.8S rRNA, LSU-rRNA)"/>
    <property type="evidence" value="ECO:0007669"/>
    <property type="project" value="EnsemblFungi"/>
</dbReference>
<dbReference type="OMA" id="EGLMAMF"/>
<proteinExistence type="predicted"/>
<evidence type="ECO:0000313" key="6">
    <source>
        <dbReference type="Proteomes" id="UP000006310"/>
    </source>
</evidence>
<evidence type="ECO:0000259" key="4">
    <source>
        <dbReference type="Pfam" id="PF23099"/>
    </source>
</evidence>
<dbReference type="GO" id="GO:0005737">
    <property type="term" value="C:cytoplasm"/>
    <property type="evidence" value="ECO:0007669"/>
    <property type="project" value="EnsemblFungi"/>
</dbReference>
<dbReference type="Pfam" id="PF20416">
    <property type="entry name" value="UTP20"/>
    <property type="match status" value="1"/>
</dbReference>
<dbReference type="Proteomes" id="UP000006310">
    <property type="component" value="Chromosome 11"/>
</dbReference>
<dbReference type="Pfam" id="PF23099">
    <property type="entry name" value="UTP20_C"/>
    <property type="match status" value="1"/>
</dbReference>